<dbReference type="RefSeq" id="WP_101882742.1">
    <property type="nucleotide sequence ID" value="NZ_NIHW01000031.1"/>
</dbReference>
<evidence type="ECO:0000259" key="2">
    <source>
        <dbReference type="PROSITE" id="PS50943"/>
    </source>
</evidence>
<dbReference type="SMART" id="SM00530">
    <property type="entry name" value="HTH_XRE"/>
    <property type="match status" value="1"/>
</dbReference>
<proteinExistence type="predicted"/>
<dbReference type="PANTHER" id="PTHR46558">
    <property type="entry name" value="TRACRIPTIONAL REGULATORY PROTEIN-RELATED-RELATED"/>
    <property type="match status" value="1"/>
</dbReference>
<sequence length="144" mass="16419">MKSFKDKVKEHRGILNLSQKQLAEKSGIGYRTITSYESGERFPHSAQLYKLAKALGVSTEYLKNDEIDDPAYGLDRMEYVEEMRQQAGKKDSLDLEEMLKQNQSLFAGGTISEKAKDAYFQAVMKAYLDCKEAAKQTYGRKKDN</sequence>
<feature type="domain" description="HTH cro/C1-type" evidence="2">
    <location>
        <begin position="8"/>
        <end position="62"/>
    </location>
</feature>
<dbReference type="EMBL" id="NIHW01000031">
    <property type="protein sequence ID" value="PLT84533.1"/>
    <property type="molecule type" value="Genomic_DNA"/>
</dbReference>
<reference evidence="3 4" key="1">
    <citation type="journal article" date="2017" name="Genome Med.">
        <title>A novel Ruminococcus gnavus clade enriched in inflammatory bowel disease patients.</title>
        <authorList>
            <person name="Hall A.B."/>
            <person name="Yassour M."/>
            <person name="Sauk J."/>
            <person name="Garner A."/>
            <person name="Jiang X."/>
            <person name="Arthur T."/>
            <person name="Lagoudas G.K."/>
            <person name="Vatanen T."/>
            <person name="Fornelos N."/>
            <person name="Wilson R."/>
            <person name="Bertha M."/>
            <person name="Cohen M."/>
            <person name="Garber J."/>
            <person name="Khalili H."/>
            <person name="Gevers D."/>
            <person name="Ananthakrishnan A.N."/>
            <person name="Kugathasan S."/>
            <person name="Lander E.S."/>
            <person name="Blainey P."/>
            <person name="Vlamakis H."/>
            <person name="Xavier R.J."/>
            <person name="Huttenhower C."/>
        </authorList>
    </citation>
    <scope>NUCLEOTIDE SEQUENCE [LARGE SCALE GENOMIC DNA]</scope>
    <source>
        <strain evidence="3 4">RJX1128</strain>
    </source>
</reference>
<accession>A0A2N5PXY8</accession>
<dbReference type="AlphaFoldDB" id="A0A2N5PXY8"/>
<dbReference type="SUPFAM" id="SSF47413">
    <property type="entry name" value="lambda repressor-like DNA-binding domains"/>
    <property type="match status" value="1"/>
</dbReference>
<evidence type="ECO:0000256" key="1">
    <source>
        <dbReference type="ARBA" id="ARBA00023125"/>
    </source>
</evidence>
<gene>
    <name evidence="3" type="ORF">CDL20_11580</name>
</gene>
<name>A0A2N5PXY8_MEDGN</name>
<dbReference type="Pfam" id="PF01381">
    <property type="entry name" value="HTH_3"/>
    <property type="match status" value="1"/>
</dbReference>
<comment type="caution">
    <text evidence="3">The sequence shown here is derived from an EMBL/GenBank/DDBJ whole genome shotgun (WGS) entry which is preliminary data.</text>
</comment>
<dbReference type="InterPro" id="IPR001387">
    <property type="entry name" value="Cro/C1-type_HTH"/>
</dbReference>
<dbReference type="PROSITE" id="PS50943">
    <property type="entry name" value="HTH_CROC1"/>
    <property type="match status" value="1"/>
</dbReference>
<dbReference type="InterPro" id="IPR010982">
    <property type="entry name" value="Lambda_DNA-bd_dom_sf"/>
</dbReference>
<evidence type="ECO:0000313" key="3">
    <source>
        <dbReference type="EMBL" id="PLT84533.1"/>
    </source>
</evidence>
<dbReference type="Gene3D" id="1.10.260.40">
    <property type="entry name" value="lambda repressor-like DNA-binding domains"/>
    <property type="match status" value="1"/>
</dbReference>
<dbReference type="Proteomes" id="UP000234840">
    <property type="component" value="Unassembled WGS sequence"/>
</dbReference>
<dbReference type="PANTHER" id="PTHR46558:SF11">
    <property type="entry name" value="HTH-TYPE TRANSCRIPTIONAL REGULATOR XRE"/>
    <property type="match status" value="1"/>
</dbReference>
<evidence type="ECO:0000313" key="4">
    <source>
        <dbReference type="Proteomes" id="UP000234840"/>
    </source>
</evidence>
<dbReference type="GO" id="GO:0003677">
    <property type="term" value="F:DNA binding"/>
    <property type="evidence" value="ECO:0007669"/>
    <property type="project" value="UniProtKB-KW"/>
</dbReference>
<organism evidence="3 4">
    <name type="scientific">Mediterraneibacter gnavus</name>
    <name type="common">Ruminococcus gnavus</name>
    <dbReference type="NCBI Taxonomy" id="33038"/>
    <lineage>
        <taxon>Bacteria</taxon>
        <taxon>Bacillati</taxon>
        <taxon>Bacillota</taxon>
        <taxon>Clostridia</taxon>
        <taxon>Lachnospirales</taxon>
        <taxon>Lachnospiraceae</taxon>
        <taxon>Mediterraneibacter</taxon>
    </lineage>
</organism>
<protein>
    <recommendedName>
        <fullName evidence="2">HTH cro/C1-type domain-containing protein</fullName>
    </recommendedName>
</protein>
<dbReference type="CDD" id="cd00093">
    <property type="entry name" value="HTH_XRE"/>
    <property type="match status" value="1"/>
</dbReference>
<keyword evidence="1" id="KW-0238">DNA-binding</keyword>